<feature type="compositionally biased region" description="Basic and acidic residues" evidence="1">
    <location>
        <begin position="51"/>
        <end position="67"/>
    </location>
</feature>
<evidence type="ECO:0000313" key="2">
    <source>
        <dbReference type="Proteomes" id="UP000887574"/>
    </source>
</evidence>
<dbReference type="Proteomes" id="UP000887574">
    <property type="component" value="Unplaced"/>
</dbReference>
<evidence type="ECO:0000313" key="3">
    <source>
        <dbReference type="WBParaSite" id="jg9739"/>
    </source>
</evidence>
<accession>A0A915ERQ6</accession>
<evidence type="ECO:0000256" key="1">
    <source>
        <dbReference type="SAM" id="MobiDB-lite"/>
    </source>
</evidence>
<keyword evidence="2" id="KW-1185">Reference proteome</keyword>
<proteinExistence type="predicted"/>
<protein>
    <submittedName>
        <fullName evidence="3">Uncharacterized protein</fullName>
    </submittedName>
</protein>
<name>A0A915ERQ6_9BILA</name>
<sequence length="146" mass="16423">MSEGHHFQKQKSKQKQIPTSRSRKLKKAETESRSIKFQKQRQKHKQNVSKAEAESRSIKLQKQEQKQKQNVQKAETEIINRISASASDCGNPLLLFGNTAPEKSLSALLPDLIGCSYTLSLLKMAAVEDSVMKLKRRSKICAQGVS</sequence>
<feature type="region of interest" description="Disordered" evidence="1">
    <location>
        <begin position="1"/>
        <end position="74"/>
    </location>
</feature>
<dbReference type="AlphaFoldDB" id="A0A915ERQ6"/>
<dbReference type="WBParaSite" id="jg9739">
    <property type="protein sequence ID" value="jg9739"/>
    <property type="gene ID" value="jg9739"/>
</dbReference>
<organism evidence="2 3">
    <name type="scientific">Ditylenchus dipsaci</name>
    <dbReference type="NCBI Taxonomy" id="166011"/>
    <lineage>
        <taxon>Eukaryota</taxon>
        <taxon>Metazoa</taxon>
        <taxon>Ecdysozoa</taxon>
        <taxon>Nematoda</taxon>
        <taxon>Chromadorea</taxon>
        <taxon>Rhabditida</taxon>
        <taxon>Tylenchina</taxon>
        <taxon>Tylenchomorpha</taxon>
        <taxon>Sphaerularioidea</taxon>
        <taxon>Anguinidae</taxon>
        <taxon>Anguininae</taxon>
        <taxon>Ditylenchus</taxon>
    </lineage>
</organism>
<reference evidence="3" key="1">
    <citation type="submission" date="2022-11" db="UniProtKB">
        <authorList>
            <consortium name="WormBaseParasite"/>
        </authorList>
    </citation>
    <scope>IDENTIFICATION</scope>
</reference>
<feature type="compositionally biased region" description="Basic residues" evidence="1">
    <location>
        <begin position="36"/>
        <end position="47"/>
    </location>
</feature>